<name>A0A9P0FNP7_BRAAE</name>
<organism evidence="2 3">
    <name type="scientific">Brassicogethes aeneus</name>
    <name type="common">Rape pollen beetle</name>
    <name type="synonym">Meligethes aeneus</name>
    <dbReference type="NCBI Taxonomy" id="1431903"/>
    <lineage>
        <taxon>Eukaryota</taxon>
        <taxon>Metazoa</taxon>
        <taxon>Ecdysozoa</taxon>
        <taxon>Arthropoda</taxon>
        <taxon>Hexapoda</taxon>
        <taxon>Insecta</taxon>
        <taxon>Pterygota</taxon>
        <taxon>Neoptera</taxon>
        <taxon>Endopterygota</taxon>
        <taxon>Coleoptera</taxon>
        <taxon>Polyphaga</taxon>
        <taxon>Cucujiformia</taxon>
        <taxon>Nitidulidae</taxon>
        <taxon>Meligethinae</taxon>
        <taxon>Brassicogethes</taxon>
    </lineage>
</organism>
<sequence>MGVFGVQGAENSLVLDLTWDESSSTSIEAERTSRTGKRPREETTPADTNSAKKTNRHLTRKAGEVLDKIMSGIKQLGKLVEGCTNTKREIRDMALGLRSLASQLAAQDIKGLLDRADQAAKSPPAAVKIVEATDTVTESDVKECKKYDDFKRIVTRKWPQELYAVTTTTEDGPLVAGKGWDIGVCAPEGKLERGISKAFKDRYPDLTEIKGNFGYVKVTIEKMGRIAIMQEDAHKTEQDTYDALVKARSLLEQENRSKLAMSLPAGGDDARIQKMVECIFNGMQIEVRLTGTRGSLQNKDEKEWKVQKTGKTRYF</sequence>
<protein>
    <submittedName>
        <fullName evidence="2">Uncharacterized protein</fullName>
    </submittedName>
</protein>
<evidence type="ECO:0000256" key="1">
    <source>
        <dbReference type="SAM" id="MobiDB-lite"/>
    </source>
</evidence>
<dbReference type="EMBL" id="OV121139">
    <property type="protein sequence ID" value="CAH0561695.1"/>
    <property type="molecule type" value="Genomic_DNA"/>
</dbReference>
<evidence type="ECO:0000313" key="3">
    <source>
        <dbReference type="Proteomes" id="UP001154078"/>
    </source>
</evidence>
<reference evidence="2" key="1">
    <citation type="submission" date="2021-12" db="EMBL/GenBank/DDBJ databases">
        <authorList>
            <person name="King R."/>
        </authorList>
    </citation>
    <scope>NUCLEOTIDE SEQUENCE</scope>
</reference>
<evidence type="ECO:0000313" key="2">
    <source>
        <dbReference type="EMBL" id="CAH0561695.1"/>
    </source>
</evidence>
<gene>
    <name evidence="2" type="ORF">MELIAE_LOCUS11033</name>
</gene>
<feature type="region of interest" description="Disordered" evidence="1">
    <location>
        <begin position="24"/>
        <end position="55"/>
    </location>
</feature>
<proteinExistence type="predicted"/>
<feature type="compositionally biased region" description="Basic and acidic residues" evidence="1">
    <location>
        <begin position="28"/>
        <end position="43"/>
    </location>
</feature>
<keyword evidence="3" id="KW-1185">Reference proteome</keyword>
<dbReference type="AlphaFoldDB" id="A0A9P0FNP7"/>
<dbReference type="Proteomes" id="UP001154078">
    <property type="component" value="Chromosome 8"/>
</dbReference>
<accession>A0A9P0FNP7</accession>